<dbReference type="AlphaFoldDB" id="A0AAE1E6Z2"/>
<name>A0AAE1E6Z2_9GAST</name>
<dbReference type="EMBL" id="JAWDGP010000853">
    <property type="protein sequence ID" value="KAK3796679.1"/>
    <property type="molecule type" value="Genomic_DNA"/>
</dbReference>
<reference evidence="2" key="1">
    <citation type="journal article" date="2023" name="G3 (Bethesda)">
        <title>A reference genome for the long-term kleptoplast-retaining sea slug Elysia crispata morphotype clarki.</title>
        <authorList>
            <person name="Eastman K.E."/>
            <person name="Pendleton A.L."/>
            <person name="Shaikh M.A."/>
            <person name="Suttiyut T."/>
            <person name="Ogas R."/>
            <person name="Tomko P."/>
            <person name="Gavelis G."/>
            <person name="Widhalm J.R."/>
            <person name="Wisecaver J.H."/>
        </authorList>
    </citation>
    <scope>NUCLEOTIDE SEQUENCE</scope>
    <source>
        <strain evidence="2">ECLA1</strain>
    </source>
</reference>
<accession>A0AAE1E6Z2</accession>
<evidence type="ECO:0000313" key="3">
    <source>
        <dbReference type="Proteomes" id="UP001283361"/>
    </source>
</evidence>
<feature type="compositionally biased region" description="Basic and acidic residues" evidence="1">
    <location>
        <begin position="56"/>
        <end position="71"/>
    </location>
</feature>
<keyword evidence="3" id="KW-1185">Reference proteome</keyword>
<proteinExistence type="predicted"/>
<protein>
    <submittedName>
        <fullName evidence="2">Uncharacterized protein</fullName>
    </submittedName>
</protein>
<organism evidence="2 3">
    <name type="scientific">Elysia crispata</name>
    <name type="common">lettuce slug</name>
    <dbReference type="NCBI Taxonomy" id="231223"/>
    <lineage>
        <taxon>Eukaryota</taxon>
        <taxon>Metazoa</taxon>
        <taxon>Spiralia</taxon>
        <taxon>Lophotrochozoa</taxon>
        <taxon>Mollusca</taxon>
        <taxon>Gastropoda</taxon>
        <taxon>Heterobranchia</taxon>
        <taxon>Euthyneura</taxon>
        <taxon>Panpulmonata</taxon>
        <taxon>Sacoglossa</taxon>
        <taxon>Placobranchoidea</taxon>
        <taxon>Plakobranchidae</taxon>
        <taxon>Elysia</taxon>
    </lineage>
</organism>
<gene>
    <name evidence="2" type="ORF">RRG08_024898</name>
</gene>
<evidence type="ECO:0000313" key="2">
    <source>
        <dbReference type="EMBL" id="KAK3796679.1"/>
    </source>
</evidence>
<comment type="caution">
    <text evidence="2">The sequence shown here is derived from an EMBL/GenBank/DDBJ whole genome shotgun (WGS) entry which is preliminary data.</text>
</comment>
<feature type="region of interest" description="Disordered" evidence="1">
    <location>
        <begin position="55"/>
        <end position="74"/>
    </location>
</feature>
<dbReference type="Proteomes" id="UP001283361">
    <property type="component" value="Unassembled WGS sequence"/>
</dbReference>
<evidence type="ECO:0000256" key="1">
    <source>
        <dbReference type="SAM" id="MobiDB-lite"/>
    </source>
</evidence>
<sequence>MVIDLLPRDPRLAPENYVLNDRDRLLSGPLTQRSPRDDRLTAALELPNYRLHRRVKSEVGESKNRGSKDVQDVQSPTVTRLSVGVLLLEHLWSDQCIAFLMVDDIEP</sequence>